<dbReference type="Proteomes" id="UP000006039">
    <property type="component" value="Unassembled WGS sequence"/>
</dbReference>
<keyword evidence="3" id="KW-1185">Reference proteome</keyword>
<dbReference type="EnsemblFungi" id="EJT82368">
    <property type="protein sequence ID" value="EJT82368"/>
    <property type="gene ID" value="GGTG_02341"/>
</dbReference>
<dbReference type="EMBL" id="GL385395">
    <property type="protein sequence ID" value="EJT82368.1"/>
    <property type="molecule type" value="Genomic_DNA"/>
</dbReference>
<organism evidence="1">
    <name type="scientific">Gaeumannomyces tritici (strain R3-111a-1)</name>
    <name type="common">Wheat and barley take-all root rot fungus</name>
    <name type="synonym">Gaeumannomyces graminis var. tritici</name>
    <dbReference type="NCBI Taxonomy" id="644352"/>
    <lineage>
        <taxon>Eukaryota</taxon>
        <taxon>Fungi</taxon>
        <taxon>Dikarya</taxon>
        <taxon>Ascomycota</taxon>
        <taxon>Pezizomycotina</taxon>
        <taxon>Sordariomycetes</taxon>
        <taxon>Sordariomycetidae</taxon>
        <taxon>Magnaporthales</taxon>
        <taxon>Magnaporthaceae</taxon>
        <taxon>Gaeumannomyces</taxon>
    </lineage>
</organism>
<reference evidence="2" key="4">
    <citation type="journal article" date="2015" name="G3 (Bethesda)">
        <title>Genome sequences of three phytopathogenic species of the Magnaporthaceae family of fungi.</title>
        <authorList>
            <person name="Okagaki L.H."/>
            <person name="Nunes C.C."/>
            <person name="Sailsbery J."/>
            <person name="Clay B."/>
            <person name="Brown D."/>
            <person name="John T."/>
            <person name="Oh Y."/>
            <person name="Young N."/>
            <person name="Fitzgerald M."/>
            <person name="Haas B.J."/>
            <person name="Zeng Q."/>
            <person name="Young S."/>
            <person name="Adiconis X."/>
            <person name="Fan L."/>
            <person name="Levin J.Z."/>
            <person name="Mitchell T.K."/>
            <person name="Okubara P.A."/>
            <person name="Farman M.L."/>
            <person name="Kohn L.M."/>
            <person name="Birren B."/>
            <person name="Ma L.-J."/>
            <person name="Dean R.A."/>
        </authorList>
    </citation>
    <scope>NUCLEOTIDE SEQUENCE</scope>
    <source>
        <strain evidence="2">R3-111a-1</strain>
    </source>
</reference>
<dbReference type="HOGENOM" id="CLU_3143163_0_0_1"/>
<proteinExistence type="predicted"/>
<evidence type="ECO:0000313" key="3">
    <source>
        <dbReference type="Proteomes" id="UP000006039"/>
    </source>
</evidence>
<reference evidence="1" key="2">
    <citation type="submission" date="2010-07" db="EMBL/GenBank/DDBJ databases">
        <authorList>
            <consortium name="The Broad Institute Genome Sequencing Platform"/>
            <consortium name="Broad Institute Genome Sequencing Center for Infectious Disease"/>
            <person name="Ma L.-J."/>
            <person name="Dead R."/>
            <person name="Young S."/>
            <person name="Zeng Q."/>
            <person name="Koehrsen M."/>
            <person name="Alvarado L."/>
            <person name="Berlin A."/>
            <person name="Chapman S.B."/>
            <person name="Chen Z."/>
            <person name="Freedman E."/>
            <person name="Gellesch M."/>
            <person name="Goldberg J."/>
            <person name="Griggs A."/>
            <person name="Gujja S."/>
            <person name="Heilman E.R."/>
            <person name="Heiman D."/>
            <person name="Hepburn T."/>
            <person name="Howarth C."/>
            <person name="Jen D."/>
            <person name="Larson L."/>
            <person name="Mehta T."/>
            <person name="Neiman D."/>
            <person name="Pearson M."/>
            <person name="Roberts A."/>
            <person name="Saif S."/>
            <person name="Shea T."/>
            <person name="Shenoy N."/>
            <person name="Sisk P."/>
            <person name="Stolte C."/>
            <person name="Sykes S."/>
            <person name="Walk T."/>
            <person name="White J."/>
            <person name="Yandava C."/>
            <person name="Haas B."/>
            <person name="Nusbaum C."/>
            <person name="Birren B."/>
        </authorList>
    </citation>
    <scope>NUCLEOTIDE SEQUENCE</scope>
    <source>
        <strain evidence="1">R3-111a-1</strain>
    </source>
</reference>
<reference evidence="1" key="3">
    <citation type="submission" date="2010-09" db="EMBL/GenBank/DDBJ databases">
        <title>Annotation of Gaeumannomyces graminis var. tritici R3-111a-1.</title>
        <authorList>
            <consortium name="The Broad Institute Genome Sequencing Platform"/>
            <person name="Ma L.-J."/>
            <person name="Dead R."/>
            <person name="Young S.K."/>
            <person name="Zeng Q."/>
            <person name="Gargeya S."/>
            <person name="Fitzgerald M."/>
            <person name="Haas B."/>
            <person name="Abouelleil A."/>
            <person name="Alvarado L."/>
            <person name="Arachchi H.M."/>
            <person name="Berlin A."/>
            <person name="Brown A."/>
            <person name="Chapman S.B."/>
            <person name="Chen Z."/>
            <person name="Dunbar C."/>
            <person name="Freedman E."/>
            <person name="Gearin G."/>
            <person name="Gellesch M."/>
            <person name="Goldberg J."/>
            <person name="Griggs A."/>
            <person name="Gujja S."/>
            <person name="Heiman D."/>
            <person name="Howarth C."/>
            <person name="Larson L."/>
            <person name="Lui A."/>
            <person name="MacDonald P.J.P."/>
            <person name="Mehta T."/>
            <person name="Montmayeur A."/>
            <person name="Murphy C."/>
            <person name="Neiman D."/>
            <person name="Pearson M."/>
            <person name="Priest M."/>
            <person name="Roberts A."/>
            <person name="Saif S."/>
            <person name="Shea T."/>
            <person name="Shenoy N."/>
            <person name="Sisk P."/>
            <person name="Stolte C."/>
            <person name="Sykes S."/>
            <person name="Yandava C."/>
            <person name="Wortman J."/>
            <person name="Nusbaum C."/>
            <person name="Birren B."/>
        </authorList>
    </citation>
    <scope>NUCLEOTIDE SEQUENCE</scope>
    <source>
        <strain evidence="1">R3-111a-1</strain>
    </source>
</reference>
<dbReference type="GeneID" id="20342799"/>
<accession>J3NM37</accession>
<dbReference type="VEuPathDB" id="FungiDB:GGTG_02341"/>
<sequence>MMISISTFWSDVAVPIALEDISVGEKGIPATPSFSGADVMLMTGLRTWR</sequence>
<name>J3NM37_GAET3</name>
<reference evidence="3" key="1">
    <citation type="submission" date="2010-07" db="EMBL/GenBank/DDBJ databases">
        <title>The genome sequence of Gaeumannomyces graminis var. tritici strain R3-111a-1.</title>
        <authorList>
            <consortium name="The Broad Institute Genome Sequencing Platform"/>
            <person name="Ma L.-J."/>
            <person name="Dead R."/>
            <person name="Young S."/>
            <person name="Zeng Q."/>
            <person name="Koehrsen M."/>
            <person name="Alvarado L."/>
            <person name="Berlin A."/>
            <person name="Chapman S.B."/>
            <person name="Chen Z."/>
            <person name="Freedman E."/>
            <person name="Gellesch M."/>
            <person name="Goldberg J."/>
            <person name="Griggs A."/>
            <person name="Gujja S."/>
            <person name="Heilman E.R."/>
            <person name="Heiman D."/>
            <person name="Hepburn T."/>
            <person name="Howarth C."/>
            <person name="Jen D."/>
            <person name="Larson L."/>
            <person name="Mehta T."/>
            <person name="Neiman D."/>
            <person name="Pearson M."/>
            <person name="Roberts A."/>
            <person name="Saif S."/>
            <person name="Shea T."/>
            <person name="Shenoy N."/>
            <person name="Sisk P."/>
            <person name="Stolte C."/>
            <person name="Sykes S."/>
            <person name="Walk T."/>
            <person name="White J."/>
            <person name="Yandava C."/>
            <person name="Haas B."/>
            <person name="Nusbaum C."/>
            <person name="Birren B."/>
        </authorList>
    </citation>
    <scope>NUCLEOTIDE SEQUENCE [LARGE SCALE GENOMIC DNA]</scope>
    <source>
        <strain evidence="3">R3-111a-1</strain>
    </source>
</reference>
<dbReference type="AlphaFoldDB" id="J3NM37"/>
<gene>
    <name evidence="2" type="primary">20342799</name>
    <name evidence="1" type="ORF">GGTG_02341</name>
</gene>
<protein>
    <submittedName>
        <fullName evidence="1 2">Uncharacterized protein</fullName>
    </submittedName>
</protein>
<evidence type="ECO:0000313" key="1">
    <source>
        <dbReference type="EMBL" id="EJT82368.1"/>
    </source>
</evidence>
<reference evidence="2" key="5">
    <citation type="submission" date="2018-04" db="UniProtKB">
        <authorList>
            <consortium name="EnsemblFungi"/>
        </authorList>
    </citation>
    <scope>IDENTIFICATION</scope>
    <source>
        <strain evidence="2">R3-111a-1</strain>
    </source>
</reference>
<evidence type="ECO:0000313" key="2">
    <source>
        <dbReference type="EnsemblFungi" id="EJT82368"/>
    </source>
</evidence>
<dbReference type="RefSeq" id="XP_009218377.1">
    <property type="nucleotide sequence ID" value="XM_009220113.1"/>
</dbReference>